<feature type="transmembrane region" description="Helical" evidence="6">
    <location>
        <begin position="66"/>
        <end position="87"/>
    </location>
</feature>
<evidence type="ECO:0000256" key="2">
    <source>
        <dbReference type="ARBA" id="ARBA00007362"/>
    </source>
</evidence>
<organism evidence="8 9">
    <name type="scientific">Mycolicibacterium phocaicum</name>
    <dbReference type="NCBI Taxonomy" id="319706"/>
    <lineage>
        <taxon>Bacteria</taxon>
        <taxon>Bacillati</taxon>
        <taxon>Actinomycetota</taxon>
        <taxon>Actinomycetes</taxon>
        <taxon>Mycobacteriales</taxon>
        <taxon>Mycobacteriaceae</taxon>
        <taxon>Mycolicibacterium</taxon>
    </lineage>
</organism>
<comment type="similarity">
    <text evidence="2">Belongs to the EamA transporter family.</text>
</comment>
<dbReference type="EMBL" id="POTM01000031">
    <property type="protein sequence ID" value="TLH68249.1"/>
    <property type="molecule type" value="Genomic_DNA"/>
</dbReference>
<evidence type="ECO:0000256" key="6">
    <source>
        <dbReference type="SAM" id="Phobius"/>
    </source>
</evidence>
<dbReference type="GO" id="GO:0016020">
    <property type="term" value="C:membrane"/>
    <property type="evidence" value="ECO:0007669"/>
    <property type="project" value="UniProtKB-SubCell"/>
</dbReference>
<feature type="transmembrane region" description="Helical" evidence="6">
    <location>
        <begin position="9"/>
        <end position="28"/>
    </location>
</feature>
<dbReference type="AlphaFoldDB" id="A0AA94RCM4"/>
<feature type="transmembrane region" description="Helical" evidence="6">
    <location>
        <begin position="257"/>
        <end position="274"/>
    </location>
</feature>
<evidence type="ECO:0000313" key="9">
    <source>
        <dbReference type="Proteomes" id="UP000309984"/>
    </source>
</evidence>
<dbReference type="Proteomes" id="UP000309984">
    <property type="component" value="Unassembled WGS sequence"/>
</dbReference>
<evidence type="ECO:0000313" key="8">
    <source>
        <dbReference type="EMBL" id="TLH68249.1"/>
    </source>
</evidence>
<gene>
    <name evidence="8" type="ORF">C1S79_12775</name>
</gene>
<feature type="transmembrane region" description="Helical" evidence="6">
    <location>
        <begin position="231"/>
        <end position="251"/>
    </location>
</feature>
<dbReference type="RefSeq" id="WP_138249254.1">
    <property type="nucleotide sequence ID" value="NZ_AP022616.1"/>
</dbReference>
<evidence type="ECO:0000259" key="7">
    <source>
        <dbReference type="Pfam" id="PF00892"/>
    </source>
</evidence>
<name>A0AA94RCM4_9MYCO</name>
<feature type="transmembrane region" description="Helical" evidence="6">
    <location>
        <begin position="200"/>
        <end position="219"/>
    </location>
</feature>
<sequence>MTTAAARNGALMTVASMMSVQLGAALAVKLMDGVGPAGVAWLRLAWAGVLMLLFVRPRPASFTRSAFVSCVLLGITTAGFTLLFMVAVSRIPLGTASALECLGPLAVAVAKGRGRGRLLFPAMAGTGVVLLTQPWAAAVDPVGVLAALASAVCLAAYILLTQRVGDEVTGITGLAVSMPVAGLVVTMVAGPSVIGHLTPHLLLAGLGLAILLPAIPFTLEMLALQRLTAAAFGTLMSLEPAFAMMLGLLILHQVPGLPAIAGIALVVLAGVGAARRGARPVAGAGHREPALVVE</sequence>
<dbReference type="SUPFAM" id="SSF103481">
    <property type="entry name" value="Multidrug resistance efflux transporter EmrE"/>
    <property type="match status" value="2"/>
</dbReference>
<feature type="domain" description="EamA" evidence="7">
    <location>
        <begin position="143"/>
        <end position="269"/>
    </location>
</feature>
<evidence type="ECO:0000256" key="5">
    <source>
        <dbReference type="ARBA" id="ARBA00023136"/>
    </source>
</evidence>
<evidence type="ECO:0000256" key="4">
    <source>
        <dbReference type="ARBA" id="ARBA00022989"/>
    </source>
</evidence>
<dbReference type="InterPro" id="IPR000620">
    <property type="entry name" value="EamA_dom"/>
</dbReference>
<dbReference type="PANTHER" id="PTHR32322">
    <property type="entry name" value="INNER MEMBRANE TRANSPORTER"/>
    <property type="match status" value="1"/>
</dbReference>
<protein>
    <submittedName>
        <fullName evidence="8">EamA family transporter</fullName>
    </submittedName>
</protein>
<keyword evidence="5 6" id="KW-0472">Membrane</keyword>
<dbReference type="InterPro" id="IPR050638">
    <property type="entry name" value="AA-Vitamin_Transporters"/>
</dbReference>
<feature type="transmembrane region" description="Helical" evidence="6">
    <location>
        <begin position="172"/>
        <end position="194"/>
    </location>
</feature>
<comment type="subcellular location">
    <subcellularLocation>
        <location evidence="1">Membrane</location>
        <topology evidence="1">Multi-pass membrane protein</topology>
    </subcellularLocation>
</comment>
<dbReference type="Pfam" id="PF00892">
    <property type="entry name" value="EamA"/>
    <property type="match status" value="1"/>
</dbReference>
<evidence type="ECO:0000256" key="1">
    <source>
        <dbReference type="ARBA" id="ARBA00004141"/>
    </source>
</evidence>
<keyword evidence="9" id="KW-1185">Reference proteome</keyword>
<evidence type="ECO:0000256" key="3">
    <source>
        <dbReference type="ARBA" id="ARBA00022692"/>
    </source>
</evidence>
<feature type="transmembrane region" description="Helical" evidence="6">
    <location>
        <begin position="34"/>
        <end position="54"/>
    </location>
</feature>
<keyword evidence="4 6" id="KW-1133">Transmembrane helix</keyword>
<comment type="caution">
    <text evidence="8">The sequence shown here is derived from an EMBL/GenBank/DDBJ whole genome shotgun (WGS) entry which is preliminary data.</text>
</comment>
<dbReference type="InterPro" id="IPR037185">
    <property type="entry name" value="EmrE-like"/>
</dbReference>
<reference evidence="8 9" key="1">
    <citation type="submission" date="2018-01" db="EMBL/GenBank/DDBJ databases">
        <title>Comparative genomics of Mycobacterium mucogenicum and Mycobacterium neoaurum clade members emphasizing tRNA and non-coding RNA.</title>
        <authorList>
            <person name="Behra P.R.K."/>
            <person name="Pettersson B.M.F."/>
            <person name="Das S."/>
            <person name="Dasgupta S."/>
            <person name="Kirsebom L.A."/>
        </authorList>
    </citation>
    <scope>NUCLEOTIDE SEQUENCE [LARGE SCALE GENOMIC DNA]</scope>
    <source>
        <strain evidence="8 9">DSM 45104</strain>
    </source>
</reference>
<accession>A0AA94RCM4</accession>
<feature type="transmembrane region" description="Helical" evidence="6">
    <location>
        <begin position="142"/>
        <end position="160"/>
    </location>
</feature>
<keyword evidence="3 6" id="KW-0812">Transmembrane</keyword>
<proteinExistence type="inferred from homology"/>
<dbReference type="PANTHER" id="PTHR32322:SF2">
    <property type="entry name" value="EAMA DOMAIN-CONTAINING PROTEIN"/>
    <property type="match status" value="1"/>
</dbReference>